<evidence type="ECO:0000259" key="5">
    <source>
        <dbReference type="Pfam" id="PF02765"/>
    </source>
</evidence>
<sequence>MVYVYTKLKDVKSPGTFHLYGVISEVVKLHAQLKSGMRHSMINIMDESLPKNASFRLHLFLPAQCLLEIDPGSIIRVHGMKVEKWNNLLDGRVFRASDVMMFSGAPNSDFTPKPESKTAIVTAKDKARVQELRDLVVSLAKDEACVQELRETSKIGAKCDESSEEFFAVVTGSQRVTFPYSDTEDDSADKANQNVEDVNTKSNCVNVNDGAEGMKGMAWDKCLPRNPVYENCADGLSRTVEVSPCKKLFLNPFNENFKRLSQQKNLEDECRKRHGMAELCPDNERHSVLPPSDYDKAYCLENYLKGISPASDRDKVTGSGICDLFSKSVQEGSSIALSCPGLTCASIGCVQRSIILDDDDPRLNVFKDINGFKDLSTMTEGGLASQAAWEELRLFYQAKVKIINIKPNLKRLLKTPKDMLSGKCRKCGTYTIYTSLKWKMDQGLRTKKPMCPDCFEDGHEQFVSLQYRIELTVTDTSGSNMDIFALLNNASTFLGFTPSEFIGCEANQTKISETLARVIPSKDFIRIRFFLVQKPNRVISCICNTKLKDIYH</sequence>
<dbReference type="GO" id="GO:0010521">
    <property type="term" value="F:telomerase inhibitor activity"/>
    <property type="evidence" value="ECO:0007669"/>
    <property type="project" value="TreeGrafter"/>
</dbReference>
<dbReference type="GO" id="GO:0016233">
    <property type="term" value="P:telomere capping"/>
    <property type="evidence" value="ECO:0007669"/>
    <property type="project" value="TreeGrafter"/>
</dbReference>
<keyword evidence="3" id="KW-0779">Telomere</keyword>
<dbReference type="PANTHER" id="PTHR14513">
    <property type="entry name" value="PROTECTION OF TELOMERES 1"/>
    <property type="match status" value="1"/>
</dbReference>
<comment type="caution">
    <text evidence="6">The sequence shown here is derived from an EMBL/GenBank/DDBJ whole genome shotgun (WGS) entry which is preliminary data.</text>
</comment>
<dbReference type="GO" id="GO:0032210">
    <property type="term" value="P:regulation of telomere maintenance via telomerase"/>
    <property type="evidence" value="ECO:0007669"/>
    <property type="project" value="TreeGrafter"/>
</dbReference>
<organism evidence="6 7">
    <name type="scientific">Megalurothrips usitatus</name>
    <name type="common">bean blossom thrips</name>
    <dbReference type="NCBI Taxonomy" id="439358"/>
    <lineage>
        <taxon>Eukaryota</taxon>
        <taxon>Metazoa</taxon>
        <taxon>Ecdysozoa</taxon>
        <taxon>Arthropoda</taxon>
        <taxon>Hexapoda</taxon>
        <taxon>Insecta</taxon>
        <taxon>Pterygota</taxon>
        <taxon>Neoptera</taxon>
        <taxon>Paraneoptera</taxon>
        <taxon>Thysanoptera</taxon>
        <taxon>Terebrantia</taxon>
        <taxon>Thripoidea</taxon>
        <taxon>Thripidae</taxon>
        <taxon>Megalurothrips</taxon>
    </lineage>
</organism>
<reference evidence="6" key="1">
    <citation type="submission" date="2022-12" db="EMBL/GenBank/DDBJ databases">
        <title>Chromosome-level genome assembly of the bean flower thrips Megalurothrips usitatus.</title>
        <authorList>
            <person name="Ma L."/>
            <person name="Liu Q."/>
            <person name="Li H."/>
            <person name="Cai W."/>
        </authorList>
    </citation>
    <scope>NUCLEOTIDE SEQUENCE</scope>
    <source>
        <strain evidence="6">Cailab_2022a</strain>
    </source>
</reference>
<dbReference type="InterPro" id="IPR028389">
    <property type="entry name" value="POT1"/>
</dbReference>
<dbReference type="Proteomes" id="UP001075354">
    <property type="component" value="Chromosome 7"/>
</dbReference>
<protein>
    <recommendedName>
        <fullName evidence="5">Telomeric single stranded DNA binding POT1/Cdc13 domain-containing protein</fullName>
    </recommendedName>
</protein>
<evidence type="ECO:0000313" key="7">
    <source>
        <dbReference type="Proteomes" id="UP001075354"/>
    </source>
</evidence>
<evidence type="ECO:0000313" key="6">
    <source>
        <dbReference type="EMBL" id="KAJ1526388.1"/>
    </source>
</evidence>
<proteinExistence type="predicted"/>
<dbReference type="Gene3D" id="2.40.50.140">
    <property type="entry name" value="Nucleic acid-binding proteins"/>
    <property type="match status" value="1"/>
</dbReference>
<dbReference type="Pfam" id="PF02765">
    <property type="entry name" value="POT1"/>
    <property type="match status" value="1"/>
</dbReference>
<gene>
    <name evidence="6" type="ORF">ONE63_009530</name>
</gene>
<evidence type="ECO:0000256" key="1">
    <source>
        <dbReference type="ARBA" id="ARBA00004574"/>
    </source>
</evidence>
<dbReference type="AlphaFoldDB" id="A0AAV7XP15"/>
<comment type="subcellular location">
    <subcellularLocation>
        <location evidence="1">Chromosome</location>
        <location evidence="1">Telomere</location>
    </subcellularLocation>
</comment>
<keyword evidence="7" id="KW-1185">Reference proteome</keyword>
<dbReference type="GO" id="GO:0098505">
    <property type="term" value="F:G-rich strand telomeric DNA binding"/>
    <property type="evidence" value="ECO:0007669"/>
    <property type="project" value="TreeGrafter"/>
</dbReference>
<dbReference type="PANTHER" id="PTHR14513:SF0">
    <property type="entry name" value="PROTECTION OF TELOMERES PROTEIN 1"/>
    <property type="match status" value="1"/>
</dbReference>
<keyword evidence="2" id="KW-0158">Chromosome</keyword>
<dbReference type="GO" id="GO:0000783">
    <property type="term" value="C:nuclear telomere cap complex"/>
    <property type="evidence" value="ECO:0007669"/>
    <property type="project" value="TreeGrafter"/>
</dbReference>
<keyword evidence="4" id="KW-0238">DNA-binding</keyword>
<dbReference type="SUPFAM" id="SSF50249">
    <property type="entry name" value="Nucleic acid-binding proteins"/>
    <property type="match status" value="1"/>
</dbReference>
<evidence type="ECO:0000256" key="2">
    <source>
        <dbReference type="ARBA" id="ARBA00022454"/>
    </source>
</evidence>
<dbReference type="InterPro" id="IPR012340">
    <property type="entry name" value="NA-bd_OB-fold"/>
</dbReference>
<evidence type="ECO:0000256" key="3">
    <source>
        <dbReference type="ARBA" id="ARBA00022895"/>
    </source>
</evidence>
<dbReference type="EMBL" id="JAPTSV010000007">
    <property type="protein sequence ID" value="KAJ1526388.1"/>
    <property type="molecule type" value="Genomic_DNA"/>
</dbReference>
<accession>A0AAV7XP15</accession>
<name>A0AAV7XP15_9NEOP</name>
<feature type="domain" description="Telomeric single stranded DNA binding POT1/Cdc13" evidence="5">
    <location>
        <begin position="5"/>
        <end position="134"/>
    </location>
</feature>
<dbReference type="InterPro" id="IPR011564">
    <property type="entry name" value="Telomer_end-bd_POT1/Cdc13"/>
</dbReference>
<evidence type="ECO:0000256" key="4">
    <source>
        <dbReference type="ARBA" id="ARBA00023125"/>
    </source>
</evidence>